<dbReference type="InterPro" id="IPR053033">
    <property type="entry name" value="Androglobin-like"/>
</dbReference>
<evidence type="ECO:0000259" key="2">
    <source>
        <dbReference type="PROSITE" id="PS52042"/>
    </source>
</evidence>
<dbReference type="SUPFAM" id="SSF54001">
    <property type="entry name" value="Cysteine proteinases"/>
    <property type="match status" value="1"/>
</dbReference>
<feature type="region of interest" description="Disordered" evidence="1">
    <location>
        <begin position="1238"/>
        <end position="1283"/>
    </location>
</feature>
<name>A0A9P0BL92_CHRIL</name>
<feature type="region of interest" description="Disordered" evidence="1">
    <location>
        <begin position="350"/>
        <end position="369"/>
    </location>
</feature>
<dbReference type="EMBL" id="LR824013">
    <property type="protein sequence ID" value="CAH0578986.1"/>
    <property type="molecule type" value="Genomic_DNA"/>
</dbReference>
<sequence length="1539" mass="173349">MHQCTQVLVKYHTSTLLSAAAVTATLVDFSIPVVATRVVLLGASLRRGAARRLQQTKAGLLSTAAYRSHGLFVKMAVKPPPHDGPGHHWVDEQTQPLPRSVRHYLHGWIKAEELASNRWDAEVVIYEENDGGKMSVLDMQLSHAQVLLRSSFCRRVLSACFILERAEGLIAEHQWENFLCSFSPEGWRAKYHIYSPGTRPGGGPAHKPGLSKNGCYLVRLYYLGAWRCVWVSDQVPVDATDSPLLPFSPLLTRAPSHKPKQAPATVTSGVVFLWPLLLCKALLKLGAPDMNSDGESDVVDDERMPELNIFHALTGAMDLRYHVANAEALWTIITRDVQVFSWDDDDETQASTIKSRSTKKPTARDQSSVKRPGMTYIVLKDTKDLPPYFLPGITPGHEMCLLVSMVRDIPIKKPLPEPEVALWKYYRWVDWARSHGLYEAYDCPRTKFLKCNGLMKLSHAPHLLDVQSTESITLGFIEEQVKSGTAPGDEPRKKDKRMKELTKSAIQAANMAAQALKEELREWVQFDMVKQLVTDINVLYYPSMFQITTAGNNPPIRITKSTQRLADIIAPKATPLYLQIDGPEHNRLRLSLSSLHPRILANTGTTVVDYIESAYVVVERFEWFADTAVPIPKGFVMSRGYGTVEVDFLPGRHFCRLWTHSRMNWHITLISESSILLGTRDVIQGAAVRECSWASRFLLGLGTSFNNWIKVGRSTVNLALQSGDKEFFRSYLPDLEWDNKVVGYDRSMVHWMFRQALQSYLSKKLGEAEMKATSHVLRKFFCDPDFGFPKKPSPPRSVRELADMEICDCVIPEPEQVEVMEEQLGEVEQVEVKPLIEPQVMAKLLTPPVAPIASQVCELATENLPCGILKEEREKVVRQHEAATVIQAYWRGTWARNVLSSRAAFTPEVHKYVQENAFGTLDALSGLMNEFFRMYPGAKYAYSVASALSGVYGLAQHSGNTHVTAKCKWIPFFQGIFYCHSPVKVHFDVISSISHCSLAVYDNDTGNQLPQAYNTHITFDFHPNCLGYTVIGHGTLNKVSGTYFDAHWQLTVMSCVDGAFHICDNEDPCKEQPLPHASKLHIDEMFLPNRRNILGGIQISVTKHEAVSFRVSATSPDLEMEATLRTTNHHSNIEILKKCCGRGEIHWPFISLEPTPAHKSALASHSNVFDVTSNRSFHKAAKHKSTASSKNRSETKIAKSGPETKIYSIEVVCPMGWPLTLDQWKRVDEVRNSPDFAKVEPTVKKPGVKPEKQAPAKPGSAKEKVPKEEKEKAPAHFSHNPPQPGDAFVELEIAIALGGGASVKRDDDRDVEYTEAKKAWDFKEHGRNLRGAQLRKEFLTEFLVVPPPLKSESQVSTVEDVSIYFNLYNIIMLLGFCDNYMAQQGPSPVTESALMEISIESEEEATYLSMPDQLRDKFTPLYFLPMCMKDKNEHECILVTPDMAEAANKDRQARIQAAMERMLELQKYNEEHVLGRQKYRCQQLEKLCIDSHWCPAIEAVLEERDESIATEILNRTLSATRKKMEAKKLETKKVDSKRK</sequence>
<dbReference type="InterPro" id="IPR000048">
    <property type="entry name" value="IQ_motif_EF-hand-BS"/>
</dbReference>
<dbReference type="Pfam" id="PF22069">
    <property type="entry name" value="Androglobin_IV"/>
    <property type="match status" value="1"/>
</dbReference>
<evidence type="ECO:0000256" key="1">
    <source>
        <dbReference type="SAM" id="MobiDB-lite"/>
    </source>
</evidence>
<feature type="domain" description="Globin" evidence="2">
    <location>
        <begin position="668"/>
        <end position="954"/>
    </location>
</feature>
<dbReference type="InterPro" id="IPR054094">
    <property type="entry name" value="Androglobin_IV"/>
</dbReference>
<dbReference type="Proteomes" id="UP001154114">
    <property type="component" value="Chromosome 10"/>
</dbReference>
<reference evidence="3" key="1">
    <citation type="submission" date="2021-12" db="EMBL/GenBank/DDBJ databases">
        <authorList>
            <person name="King R."/>
        </authorList>
    </citation>
    <scope>NUCLEOTIDE SEQUENCE</scope>
</reference>
<dbReference type="InterPro" id="IPR038765">
    <property type="entry name" value="Papain-like_cys_pep_sf"/>
</dbReference>
<protein>
    <recommendedName>
        <fullName evidence="2">Globin domain-containing protein</fullName>
    </recommendedName>
</protein>
<accession>A0A9P0BL92</accession>
<organism evidence="3 4">
    <name type="scientific">Chrysodeixis includens</name>
    <name type="common">Soybean looper</name>
    <name type="synonym">Pseudoplusia includens</name>
    <dbReference type="NCBI Taxonomy" id="689277"/>
    <lineage>
        <taxon>Eukaryota</taxon>
        <taxon>Metazoa</taxon>
        <taxon>Ecdysozoa</taxon>
        <taxon>Arthropoda</taxon>
        <taxon>Hexapoda</taxon>
        <taxon>Insecta</taxon>
        <taxon>Pterygota</taxon>
        <taxon>Neoptera</taxon>
        <taxon>Endopterygota</taxon>
        <taxon>Lepidoptera</taxon>
        <taxon>Glossata</taxon>
        <taxon>Ditrysia</taxon>
        <taxon>Noctuoidea</taxon>
        <taxon>Noctuidae</taxon>
        <taxon>Plusiinae</taxon>
        <taxon>Chrysodeixis</taxon>
    </lineage>
</organism>
<feature type="region of interest" description="Disordered" evidence="1">
    <location>
        <begin position="1179"/>
        <end position="1199"/>
    </location>
</feature>
<dbReference type="InterPro" id="IPR054093">
    <property type="entry name" value="Androglobin_II"/>
</dbReference>
<dbReference type="CDD" id="cd22307">
    <property type="entry name" value="Adgb_C_mid-like"/>
    <property type="match status" value="1"/>
</dbReference>
<gene>
    <name evidence="3" type="ORF">CINC_LOCUS824</name>
</gene>
<evidence type="ECO:0000313" key="3">
    <source>
        <dbReference type="EMBL" id="CAH0578986.1"/>
    </source>
</evidence>
<dbReference type="PROSITE" id="PS52042">
    <property type="entry name" value="GLOBIN_CP_ADGB"/>
    <property type="match status" value="1"/>
</dbReference>
<dbReference type="PANTHER" id="PTHR46298">
    <property type="entry name" value="ANDROGLOBIN"/>
    <property type="match status" value="1"/>
</dbReference>
<dbReference type="InterPro" id="IPR057249">
    <property type="entry name" value="Globin_CP_ADGB"/>
</dbReference>
<dbReference type="OrthoDB" id="9374162at2759"/>
<dbReference type="Pfam" id="PF22068">
    <property type="entry name" value="Androglobin_II"/>
    <property type="match status" value="1"/>
</dbReference>
<proteinExistence type="predicted"/>
<evidence type="ECO:0000313" key="4">
    <source>
        <dbReference type="Proteomes" id="UP001154114"/>
    </source>
</evidence>
<feature type="compositionally biased region" description="Basic and acidic residues" evidence="1">
    <location>
        <begin position="1238"/>
        <end position="1274"/>
    </location>
</feature>
<dbReference type="PROSITE" id="PS50096">
    <property type="entry name" value="IQ"/>
    <property type="match status" value="1"/>
</dbReference>
<dbReference type="PANTHER" id="PTHR46298:SF1">
    <property type="entry name" value="ANDROGLOBIN"/>
    <property type="match status" value="1"/>
</dbReference>
<keyword evidence="4" id="KW-1185">Reference proteome</keyword>
<dbReference type="Pfam" id="PF00612">
    <property type="entry name" value="IQ"/>
    <property type="match status" value="1"/>
</dbReference>